<dbReference type="InterPro" id="IPR001810">
    <property type="entry name" value="F-box_dom"/>
</dbReference>
<comment type="caution">
    <text evidence="3">The sequence shown here is derived from an EMBL/GenBank/DDBJ whole genome shotgun (WGS) entry which is preliminary data.</text>
</comment>
<evidence type="ECO:0000256" key="1">
    <source>
        <dbReference type="ARBA" id="ARBA00022737"/>
    </source>
</evidence>
<dbReference type="SMART" id="SM00256">
    <property type="entry name" value="FBOX"/>
    <property type="match status" value="1"/>
</dbReference>
<dbReference type="CDD" id="cd22157">
    <property type="entry name" value="F-box_AtFBW1-like"/>
    <property type="match status" value="1"/>
</dbReference>
<accession>A0ABD1XKW0</accession>
<dbReference type="Gene3D" id="2.120.10.80">
    <property type="entry name" value="Kelch-type beta propeller"/>
    <property type="match status" value="1"/>
</dbReference>
<reference evidence="3 4" key="1">
    <citation type="submission" date="2024-09" db="EMBL/GenBank/DDBJ databases">
        <title>Chromosome-scale assembly of Riccia fluitans.</title>
        <authorList>
            <person name="Paukszto L."/>
            <person name="Sawicki J."/>
            <person name="Karawczyk K."/>
            <person name="Piernik-Szablinska J."/>
            <person name="Szczecinska M."/>
            <person name="Mazdziarz M."/>
        </authorList>
    </citation>
    <scope>NUCLEOTIDE SEQUENCE [LARGE SCALE GENOMIC DNA]</scope>
    <source>
        <strain evidence="3">Rf_01</strain>
        <tissue evidence="3">Aerial parts of the thallus</tissue>
    </source>
</reference>
<dbReference type="Gene3D" id="1.20.1280.50">
    <property type="match status" value="1"/>
</dbReference>
<dbReference type="PROSITE" id="PS50181">
    <property type="entry name" value="FBOX"/>
    <property type="match status" value="1"/>
</dbReference>
<keyword evidence="1" id="KW-0677">Repeat</keyword>
<dbReference type="SUPFAM" id="SSF117281">
    <property type="entry name" value="Kelch motif"/>
    <property type="match status" value="1"/>
</dbReference>
<keyword evidence="4" id="KW-1185">Reference proteome</keyword>
<evidence type="ECO:0000259" key="2">
    <source>
        <dbReference type="PROSITE" id="PS50181"/>
    </source>
</evidence>
<dbReference type="InterPro" id="IPR050796">
    <property type="entry name" value="SCF_F-box_component"/>
</dbReference>
<dbReference type="FunFam" id="1.20.1280.50:FF:000008">
    <property type="entry name" value="F-box only protein 6"/>
    <property type="match status" value="1"/>
</dbReference>
<organism evidence="3 4">
    <name type="scientific">Riccia fluitans</name>
    <dbReference type="NCBI Taxonomy" id="41844"/>
    <lineage>
        <taxon>Eukaryota</taxon>
        <taxon>Viridiplantae</taxon>
        <taxon>Streptophyta</taxon>
        <taxon>Embryophyta</taxon>
        <taxon>Marchantiophyta</taxon>
        <taxon>Marchantiopsida</taxon>
        <taxon>Marchantiidae</taxon>
        <taxon>Marchantiales</taxon>
        <taxon>Ricciaceae</taxon>
        <taxon>Riccia</taxon>
    </lineage>
</organism>
<evidence type="ECO:0000313" key="4">
    <source>
        <dbReference type="Proteomes" id="UP001605036"/>
    </source>
</evidence>
<proteinExistence type="predicted"/>
<dbReference type="EMBL" id="JBHFFA010000008">
    <property type="protein sequence ID" value="KAL2609590.1"/>
    <property type="molecule type" value="Genomic_DNA"/>
</dbReference>
<protein>
    <recommendedName>
        <fullName evidence="2">F-box domain-containing protein</fullName>
    </recommendedName>
</protein>
<name>A0ABD1XKW0_9MARC</name>
<sequence>MAFQRNLHDSMDAKLWSRLPEDLMQRVLVFLPIPDVLRLRCVSKSWNSLLSTRRFLLPLDCCPSNATITTVSQLPLEEQPYLLCLTTVESNPIIHVYNVPLCKWDVISLSFLPSLEEISVVKSGGGLIYLKARLGYRDDTVFLTCNPLTKTWKQLPPFSENEPYRLGMSSLTSMVCNPRCSSSDLGYRIIEAGLNGLTDLRTKIYDSATGAWKTSGALPAEITGFESEGIVVNNCLYGVTCLPYKIIKMELDESDSSWSEFSPGLPSCAVFPHLVESLGEMLMIGGYDPCWEEGLIPEPISLKVWRMNRSLMEWEDVSTLPFDMLQRYLTKDCFDSLKCASHGSTVYISSLDGSVVLVYDQIQNSWTRLLECPYLSNRQSCIEYMFIFNPSLQISL</sequence>
<evidence type="ECO:0000313" key="3">
    <source>
        <dbReference type="EMBL" id="KAL2609590.1"/>
    </source>
</evidence>
<dbReference type="PANTHER" id="PTHR31672:SF2">
    <property type="entry name" value="F-BOX DOMAIN-CONTAINING PROTEIN"/>
    <property type="match status" value="1"/>
</dbReference>
<dbReference type="Pfam" id="PF00646">
    <property type="entry name" value="F-box"/>
    <property type="match status" value="1"/>
</dbReference>
<dbReference type="InterPro" id="IPR036047">
    <property type="entry name" value="F-box-like_dom_sf"/>
</dbReference>
<dbReference type="AlphaFoldDB" id="A0ABD1XKW0"/>
<dbReference type="PANTHER" id="PTHR31672">
    <property type="entry name" value="BNACNNG10540D PROTEIN"/>
    <property type="match status" value="1"/>
</dbReference>
<dbReference type="SUPFAM" id="SSF81383">
    <property type="entry name" value="F-box domain"/>
    <property type="match status" value="1"/>
</dbReference>
<dbReference type="InterPro" id="IPR015915">
    <property type="entry name" value="Kelch-typ_b-propeller"/>
</dbReference>
<feature type="domain" description="F-box" evidence="2">
    <location>
        <begin position="13"/>
        <end position="59"/>
    </location>
</feature>
<dbReference type="Proteomes" id="UP001605036">
    <property type="component" value="Unassembled WGS sequence"/>
</dbReference>
<gene>
    <name evidence="3" type="ORF">R1flu_028163</name>
</gene>